<dbReference type="Pfam" id="PF00072">
    <property type="entry name" value="Response_reg"/>
    <property type="match status" value="1"/>
</dbReference>
<dbReference type="SUPFAM" id="SSF52172">
    <property type="entry name" value="CheY-like"/>
    <property type="match status" value="1"/>
</dbReference>
<comment type="subcellular location">
    <subcellularLocation>
        <location evidence="1">Cytoplasm</location>
    </subcellularLocation>
</comment>
<dbReference type="FunFam" id="1.10.10.10:FF:000117">
    <property type="entry name" value="Two-component system response regulator BaeR"/>
    <property type="match status" value="1"/>
</dbReference>
<feature type="DNA-binding region" description="OmpR/PhoB-type" evidence="10">
    <location>
        <begin position="134"/>
        <end position="234"/>
    </location>
</feature>
<dbReference type="GO" id="GO:0045893">
    <property type="term" value="P:positive regulation of DNA-templated transcription"/>
    <property type="evidence" value="ECO:0007669"/>
    <property type="project" value="UniProtKB-ARBA"/>
</dbReference>
<keyword evidence="14" id="KW-1185">Reference proteome</keyword>
<evidence type="ECO:0000313" key="14">
    <source>
        <dbReference type="Proteomes" id="UP000078225"/>
    </source>
</evidence>
<dbReference type="SUPFAM" id="SSF46894">
    <property type="entry name" value="C-terminal effector domain of the bipartite response regulators"/>
    <property type="match status" value="1"/>
</dbReference>
<dbReference type="EMBL" id="LYRP01000001">
    <property type="protein sequence ID" value="OAT78877.1"/>
    <property type="molecule type" value="Genomic_DNA"/>
</dbReference>
<evidence type="ECO:0000313" key="13">
    <source>
        <dbReference type="EMBL" id="OAT78877.1"/>
    </source>
</evidence>
<dbReference type="InterPro" id="IPR039420">
    <property type="entry name" value="WalR-like"/>
</dbReference>
<dbReference type="SMART" id="SM00448">
    <property type="entry name" value="REC"/>
    <property type="match status" value="1"/>
</dbReference>
<dbReference type="GO" id="GO:0032993">
    <property type="term" value="C:protein-DNA complex"/>
    <property type="evidence" value="ECO:0007669"/>
    <property type="project" value="TreeGrafter"/>
</dbReference>
<dbReference type="CDD" id="cd19938">
    <property type="entry name" value="REC_OmpR_BaeR-like"/>
    <property type="match status" value="1"/>
</dbReference>
<dbReference type="InterPro" id="IPR001789">
    <property type="entry name" value="Sig_transdc_resp-reg_receiver"/>
</dbReference>
<dbReference type="Gene3D" id="3.40.50.2300">
    <property type="match status" value="1"/>
</dbReference>
<evidence type="ECO:0000259" key="11">
    <source>
        <dbReference type="PROSITE" id="PS50110"/>
    </source>
</evidence>
<dbReference type="InterPro" id="IPR001867">
    <property type="entry name" value="OmpR/PhoB-type_DNA-bd"/>
</dbReference>
<evidence type="ECO:0000256" key="5">
    <source>
        <dbReference type="ARBA" id="ARBA00023015"/>
    </source>
</evidence>
<dbReference type="PROSITE" id="PS51755">
    <property type="entry name" value="OMPR_PHOB"/>
    <property type="match status" value="1"/>
</dbReference>
<dbReference type="PROSITE" id="PS50110">
    <property type="entry name" value="RESPONSE_REGULATORY"/>
    <property type="match status" value="1"/>
</dbReference>
<evidence type="ECO:0000259" key="12">
    <source>
        <dbReference type="PROSITE" id="PS51755"/>
    </source>
</evidence>
<evidence type="ECO:0000256" key="1">
    <source>
        <dbReference type="ARBA" id="ARBA00004496"/>
    </source>
</evidence>
<evidence type="ECO:0000256" key="7">
    <source>
        <dbReference type="ARBA" id="ARBA00023163"/>
    </source>
</evidence>
<dbReference type="Gene3D" id="6.10.250.690">
    <property type="match status" value="1"/>
</dbReference>
<dbReference type="PANTHER" id="PTHR48111">
    <property type="entry name" value="REGULATOR OF RPOS"/>
    <property type="match status" value="1"/>
</dbReference>
<evidence type="ECO:0000256" key="9">
    <source>
        <dbReference type="PROSITE-ProRule" id="PRU00169"/>
    </source>
</evidence>
<name>A0A1B7L951_9ENTR</name>
<feature type="domain" description="Response regulatory" evidence="11">
    <location>
        <begin position="12"/>
        <end position="125"/>
    </location>
</feature>
<evidence type="ECO:0000256" key="6">
    <source>
        <dbReference type="ARBA" id="ARBA00023125"/>
    </source>
</evidence>
<dbReference type="OrthoDB" id="9802426at2"/>
<dbReference type="Proteomes" id="UP000078225">
    <property type="component" value="Unassembled WGS sequence"/>
</dbReference>
<dbReference type="InterPro" id="IPR036388">
    <property type="entry name" value="WH-like_DNA-bd_sf"/>
</dbReference>
<evidence type="ECO:0000256" key="3">
    <source>
        <dbReference type="ARBA" id="ARBA00022553"/>
    </source>
</evidence>
<dbReference type="Pfam" id="PF00486">
    <property type="entry name" value="Trans_reg_C"/>
    <property type="match status" value="1"/>
</dbReference>
<evidence type="ECO:0000256" key="10">
    <source>
        <dbReference type="PROSITE-ProRule" id="PRU01091"/>
    </source>
</evidence>
<dbReference type="GO" id="GO:0000976">
    <property type="term" value="F:transcription cis-regulatory region binding"/>
    <property type="evidence" value="ECO:0007669"/>
    <property type="project" value="UniProtKB-ARBA"/>
</dbReference>
<keyword evidence="3 9" id="KW-0597">Phosphoprotein</keyword>
<reference evidence="14" key="1">
    <citation type="submission" date="2016-05" db="EMBL/GenBank/DDBJ databases">
        <authorList>
            <person name="Behera P."/>
            <person name="Vaishampayan P."/>
            <person name="Singh N."/>
            <person name="Raina V."/>
            <person name="Suar M."/>
            <person name="Pattnaik A."/>
            <person name="Rastogi G."/>
        </authorList>
    </citation>
    <scope>NUCLEOTIDE SEQUENCE [LARGE SCALE GENOMIC DNA]</scope>
    <source>
        <strain evidence="14">MP23</strain>
    </source>
</reference>
<sequence length="240" mass="27539">MSEFPIDENAPQILIVEDEPKLGQLLIDYLRAASYAPVLVNHGDLVVSYVRQTPPDLILLDLMLPGTDGLTICKEIRRFSDVPIIMVTAKIEEIDRLLGLEIGADDYICKPYSPREVVARVKTILRRCQPKAFHSDTDNGPSLKIDESRFQASWNNKALDLTPAEFRLLKTLAHEPGKVFSREQLLNHLYDDYRVVTDRTIDSHIKNLRRKLEALDEEQPFIRAVYGVGYRWEAYPCQFL</sequence>
<accession>A0A1B7L951</accession>
<evidence type="ECO:0000256" key="4">
    <source>
        <dbReference type="ARBA" id="ARBA00023012"/>
    </source>
</evidence>
<dbReference type="STRING" id="1691903.A9B99_04035"/>
<dbReference type="GO" id="GO:0005829">
    <property type="term" value="C:cytosol"/>
    <property type="evidence" value="ECO:0007669"/>
    <property type="project" value="TreeGrafter"/>
</dbReference>
<evidence type="ECO:0000256" key="8">
    <source>
        <dbReference type="ARBA" id="ARBA00069907"/>
    </source>
</evidence>
<feature type="domain" description="OmpR/PhoB-type" evidence="12">
    <location>
        <begin position="134"/>
        <end position="234"/>
    </location>
</feature>
<dbReference type="InterPro" id="IPR016032">
    <property type="entry name" value="Sig_transdc_resp-reg_C-effctor"/>
</dbReference>
<evidence type="ECO:0000256" key="2">
    <source>
        <dbReference type="ARBA" id="ARBA00022490"/>
    </source>
</evidence>
<dbReference type="RefSeq" id="WP_064594848.1">
    <property type="nucleotide sequence ID" value="NZ_JBDJAE010000009.1"/>
</dbReference>
<keyword evidence="2" id="KW-0963">Cytoplasm</keyword>
<protein>
    <recommendedName>
        <fullName evidence="8">Transcriptional regulatory protein BaeR</fullName>
    </recommendedName>
</protein>
<dbReference type="GO" id="GO:0000156">
    <property type="term" value="F:phosphorelay response regulator activity"/>
    <property type="evidence" value="ECO:0007669"/>
    <property type="project" value="TreeGrafter"/>
</dbReference>
<gene>
    <name evidence="13" type="ORF">A9B99_04035</name>
</gene>
<dbReference type="Gene3D" id="1.10.10.10">
    <property type="entry name" value="Winged helix-like DNA-binding domain superfamily/Winged helix DNA-binding domain"/>
    <property type="match status" value="1"/>
</dbReference>
<keyword evidence="4" id="KW-0902">Two-component regulatory system</keyword>
<dbReference type="CDD" id="cd00383">
    <property type="entry name" value="trans_reg_C"/>
    <property type="match status" value="1"/>
</dbReference>
<dbReference type="AlphaFoldDB" id="A0A1B7L951"/>
<comment type="caution">
    <text evidence="13">The sequence shown here is derived from an EMBL/GenBank/DDBJ whole genome shotgun (WGS) entry which is preliminary data.</text>
</comment>
<dbReference type="PANTHER" id="PTHR48111:SF59">
    <property type="entry name" value="TRANSCRIPTIONAL REGULATORY PROTEIN BAER"/>
    <property type="match status" value="1"/>
</dbReference>
<keyword evidence="5" id="KW-0805">Transcription regulation</keyword>
<feature type="modified residue" description="4-aspartylphosphate" evidence="9">
    <location>
        <position position="61"/>
    </location>
</feature>
<dbReference type="FunFam" id="3.40.50.2300:FF:000080">
    <property type="entry name" value="Two-component system response regulator BaeR"/>
    <property type="match status" value="1"/>
</dbReference>
<dbReference type="SMART" id="SM00862">
    <property type="entry name" value="Trans_reg_C"/>
    <property type="match status" value="1"/>
</dbReference>
<keyword evidence="7" id="KW-0804">Transcription</keyword>
<proteinExistence type="predicted"/>
<keyword evidence="6 10" id="KW-0238">DNA-binding</keyword>
<organism evidence="13 14">
    <name type="scientific">Mangrovibacter phragmitis</name>
    <dbReference type="NCBI Taxonomy" id="1691903"/>
    <lineage>
        <taxon>Bacteria</taxon>
        <taxon>Pseudomonadati</taxon>
        <taxon>Pseudomonadota</taxon>
        <taxon>Gammaproteobacteria</taxon>
        <taxon>Enterobacterales</taxon>
        <taxon>Enterobacteriaceae</taxon>
        <taxon>Mangrovibacter</taxon>
    </lineage>
</organism>
<dbReference type="InterPro" id="IPR011006">
    <property type="entry name" value="CheY-like_superfamily"/>
</dbReference>
<dbReference type="NCBIfam" id="NF007982">
    <property type="entry name" value="PRK10710.1"/>
    <property type="match status" value="1"/>
</dbReference>